<comment type="caution">
    <text evidence="3">The sequence shown here is derived from an EMBL/GenBank/DDBJ whole genome shotgun (WGS) entry which is preliminary data.</text>
</comment>
<evidence type="ECO:0000256" key="1">
    <source>
        <dbReference type="SAM" id="Phobius"/>
    </source>
</evidence>
<name>A0A9W8NE60_9PEZI</name>
<sequence length="388" mass="42228">MPTSMASKIFFVLLLVLQATPSTAIRATNTTDPADVVVCVYPLSGQYGGLPRALYYASLIFAIFAHGFEWLAKWALATVMIFSSTAAVHALIITISQGTDPLIFDLDILGIRSLLVSTYCFLGFAMMLSPMIPRLAARLLFGIWGILILIGAIVSTVTCMWCGRISPRSKFFPRSSEVLCVTANCTYDCGLDTTSLVRDQTELLVVQQDVIYNLSYLPTWLLAYFSLIAGSLGFLVATLLTFSTALKQRVYSFSFPSGSATRGDGEIGRGTTLSVAATTDNAAERSRNTNAWPYTLGSGGGRAWRKPPWLVVHQSMVFNIILASLGITNIAVTEQYLWNKSFPQGEQPYAVGQWAPLVGAGFALLASLLVRIIQRIRGRSGEEAVTRT</sequence>
<dbReference type="EMBL" id="JANPWZ010000885">
    <property type="protein sequence ID" value="KAJ3570935.1"/>
    <property type="molecule type" value="Genomic_DNA"/>
</dbReference>
<protein>
    <submittedName>
        <fullName evidence="3">Uncharacterized protein</fullName>
    </submittedName>
</protein>
<evidence type="ECO:0000313" key="4">
    <source>
        <dbReference type="Proteomes" id="UP001148614"/>
    </source>
</evidence>
<feature type="transmembrane region" description="Helical" evidence="1">
    <location>
        <begin position="351"/>
        <end position="370"/>
    </location>
</feature>
<feature type="transmembrane region" description="Helical" evidence="1">
    <location>
        <begin position="310"/>
        <end position="331"/>
    </location>
</feature>
<keyword evidence="1" id="KW-0812">Transmembrane</keyword>
<evidence type="ECO:0000313" key="3">
    <source>
        <dbReference type="EMBL" id="KAJ3570935.1"/>
    </source>
</evidence>
<keyword evidence="4" id="KW-1185">Reference proteome</keyword>
<organism evidence="3 4">
    <name type="scientific">Xylaria arbuscula</name>
    <dbReference type="NCBI Taxonomy" id="114810"/>
    <lineage>
        <taxon>Eukaryota</taxon>
        <taxon>Fungi</taxon>
        <taxon>Dikarya</taxon>
        <taxon>Ascomycota</taxon>
        <taxon>Pezizomycotina</taxon>
        <taxon>Sordariomycetes</taxon>
        <taxon>Xylariomycetidae</taxon>
        <taxon>Xylariales</taxon>
        <taxon>Xylariaceae</taxon>
        <taxon>Xylaria</taxon>
    </lineage>
</organism>
<keyword evidence="2" id="KW-0732">Signal</keyword>
<proteinExistence type="predicted"/>
<gene>
    <name evidence="3" type="ORF">NPX13_g5555</name>
</gene>
<keyword evidence="1" id="KW-0472">Membrane</keyword>
<keyword evidence="1" id="KW-1133">Transmembrane helix</keyword>
<feature type="transmembrane region" description="Helical" evidence="1">
    <location>
        <begin position="140"/>
        <end position="166"/>
    </location>
</feature>
<reference evidence="3" key="1">
    <citation type="submission" date="2022-07" db="EMBL/GenBank/DDBJ databases">
        <title>Genome Sequence of Xylaria arbuscula.</title>
        <authorList>
            <person name="Buettner E."/>
        </authorList>
    </citation>
    <scope>NUCLEOTIDE SEQUENCE</scope>
    <source>
        <strain evidence="3">VT107</strain>
    </source>
</reference>
<feature type="transmembrane region" description="Helical" evidence="1">
    <location>
        <begin position="75"/>
        <end position="96"/>
    </location>
</feature>
<evidence type="ECO:0000256" key="2">
    <source>
        <dbReference type="SAM" id="SignalP"/>
    </source>
</evidence>
<feature type="signal peptide" evidence="2">
    <location>
        <begin position="1"/>
        <end position="24"/>
    </location>
</feature>
<accession>A0A9W8NE60</accession>
<feature type="chain" id="PRO_5040717672" evidence="2">
    <location>
        <begin position="25"/>
        <end position="388"/>
    </location>
</feature>
<dbReference type="Proteomes" id="UP001148614">
    <property type="component" value="Unassembled WGS sequence"/>
</dbReference>
<feature type="transmembrane region" description="Helical" evidence="1">
    <location>
        <begin position="221"/>
        <end position="242"/>
    </location>
</feature>
<dbReference type="AlphaFoldDB" id="A0A9W8NE60"/>
<feature type="transmembrane region" description="Helical" evidence="1">
    <location>
        <begin position="50"/>
        <end position="68"/>
    </location>
</feature>
<feature type="transmembrane region" description="Helical" evidence="1">
    <location>
        <begin position="108"/>
        <end position="128"/>
    </location>
</feature>